<accession>A0ABV9BMZ4</accession>
<comment type="caution">
    <text evidence="1">The sequence shown here is derived from an EMBL/GenBank/DDBJ whole genome shotgun (WGS) entry which is preliminary data.</text>
</comment>
<name>A0ABV9BMZ4_9ACTN</name>
<sequence length="56" mass="6642">MRLPRQAPHNPDVLRAEENALVRPYVLTNEERVVQWQQLTKRREASCPHLTVMEAY</sequence>
<gene>
    <name evidence="1" type="ORF">ACFPEN_20825</name>
</gene>
<evidence type="ECO:0000313" key="1">
    <source>
        <dbReference type="EMBL" id="MFC4515381.1"/>
    </source>
</evidence>
<dbReference type="EMBL" id="JBHSFS010000009">
    <property type="protein sequence ID" value="MFC4515381.1"/>
    <property type="molecule type" value="Genomic_DNA"/>
</dbReference>
<keyword evidence="2" id="KW-1185">Reference proteome</keyword>
<reference evidence="2" key="1">
    <citation type="journal article" date="2019" name="Int. J. Syst. Evol. Microbiol.">
        <title>The Global Catalogue of Microorganisms (GCM) 10K type strain sequencing project: providing services to taxonomists for standard genome sequencing and annotation.</title>
        <authorList>
            <consortium name="The Broad Institute Genomics Platform"/>
            <consortium name="The Broad Institute Genome Sequencing Center for Infectious Disease"/>
            <person name="Wu L."/>
            <person name="Ma J."/>
        </authorList>
    </citation>
    <scope>NUCLEOTIDE SEQUENCE [LARGE SCALE GENOMIC DNA]</scope>
    <source>
        <strain evidence="2">CECT 8064</strain>
    </source>
</reference>
<protein>
    <submittedName>
        <fullName evidence="1">Uncharacterized protein</fullName>
    </submittedName>
</protein>
<proteinExistence type="predicted"/>
<organism evidence="1 2">
    <name type="scientific">Streptomyces ehimensis</name>
    <dbReference type="NCBI Taxonomy" id="68195"/>
    <lineage>
        <taxon>Bacteria</taxon>
        <taxon>Bacillati</taxon>
        <taxon>Actinomycetota</taxon>
        <taxon>Actinomycetes</taxon>
        <taxon>Kitasatosporales</taxon>
        <taxon>Streptomycetaceae</taxon>
        <taxon>Streptomyces</taxon>
    </lineage>
</organism>
<dbReference type="Proteomes" id="UP001595990">
    <property type="component" value="Unassembled WGS sequence"/>
</dbReference>
<evidence type="ECO:0000313" key="2">
    <source>
        <dbReference type="Proteomes" id="UP001595990"/>
    </source>
</evidence>